<sequence>MKEFNLDESLQKIGSKSDFSEFVMDILDDYKENASNWENTDLESFLEAMAAWSKDMDGYYINLGRDVPQDVPWKIFAEIIYAARIYE</sequence>
<dbReference type="EMBL" id="JBGMEL010000013">
    <property type="protein sequence ID" value="MFA0791607.1"/>
    <property type="molecule type" value="Genomic_DNA"/>
</dbReference>
<evidence type="ECO:0000313" key="2">
    <source>
        <dbReference type="EMBL" id="MFA0791607.1"/>
    </source>
</evidence>
<evidence type="ECO:0000259" key="1">
    <source>
        <dbReference type="Pfam" id="PF24693"/>
    </source>
</evidence>
<evidence type="ECO:0000313" key="3">
    <source>
        <dbReference type="Proteomes" id="UP001569414"/>
    </source>
</evidence>
<dbReference type="Pfam" id="PF24693">
    <property type="entry name" value="DUF7660"/>
    <property type="match status" value="1"/>
</dbReference>
<comment type="caution">
    <text evidence="2">The sequence shown here is derived from an EMBL/GenBank/DDBJ whole genome shotgun (WGS) entry which is preliminary data.</text>
</comment>
<dbReference type="InterPro" id="IPR056077">
    <property type="entry name" value="DUF7660"/>
</dbReference>
<feature type="domain" description="DUF7660" evidence="1">
    <location>
        <begin position="15"/>
        <end position="87"/>
    </location>
</feature>
<organism evidence="2 3">
    <name type="scientific">Microbulbifer echini</name>
    <dbReference type="NCBI Taxonomy" id="1529067"/>
    <lineage>
        <taxon>Bacteria</taxon>
        <taxon>Pseudomonadati</taxon>
        <taxon>Pseudomonadota</taxon>
        <taxon>Gammaproteobacteria</taxon>
        <taxon>Cellvibrionales</taxon>
        <taxon>Microbulbiferaceae</taxon>
        <taxon>Microbulbifer</taxon>
    </lineage>
</organism>
<reference evidence="2 3" key="1">
    <citation type="submission" date="2024-08" db="EMBL/GenBank/DDBJ databases">
        <authorList>
            <person name="Ishaq N."/>
        </authorList>
    </citation>
    <scope>NUCLEOTIDE SEQUENCE [LARGE SCALE GENOMIC DNA]</scope>
    <source>
        <strain evidence="2 3">JCM 30400</strain>
    </source>
</reference>
<proteinExistence type="predicted"/>
<keyword evidence="3" id="KW-1185">Reference proteome</keyword>
<accession>A0ABV4NPY1</accession>
<name>A0ABV4NPY1_9GAMM</name>
<dbReference type="RefSeq" id="WP_299582874.1">
    <property type="nucleotide sequence ID" value="NZ_JBGMEL010000013.1"/>
</dbReference>
<protein>
    <recommendedName>
        <fullName evidence="1">DUF7660 domain-containing protein</fullName>
    </recommendedName>
</protein>
<gene>
    <name evidence="2" type="ORF">ACCI51_13695</name>
</gene>
<dbReference type="Proteomes" id="UP001569414">
    <property type="component" value="Unassembled WGS sequence"/>
</dbReference>